<dbReference type="EMBL" id="CM023478">
    <property type="protein sequence ID" value="KAH7933093.1"/>
    <property type="molecule type" value="Genomic_DNA"/>
</dbReference>
<organism evidence="1 2">
    <name type="scientific">Dermacentor silvarum</name>
    <name type="common">Tick</name>
    <dbReference type="NCBI Taxonomy" id="543639"/>
    <lineage>
        <taxon>Eukaryota</taxon>
        <taxon>Metazoa</taxon>
        <taxon>Ecdysozoa</taxon>
        <taxon>Arthropoda</taxon>
        <taxon>Chelicerata</taxon>
        <taxon>Arachnida</taxon>
        <taxon>Acari</taxon>
        <taxon>Parasitiformes</taxon>
        <taxon>Ixodida</taxon>
        <taxon>Ixodoidea</taxon>
        <taxon>Ixodidae</taxon>
        <taxon>Rhipicephalinae</taxon>
        <taxon>Dermacentor</taxon>
    </lineage>
</organism>
<gene>
    <name evidence="1" type="ORF">HPB49_008002</name>
</gene>
<accession>A0ACB8C2N3</accession>
<comment type="caution">
    <text evidence="1">The sequence shown here is derived from an EMBL/GenBank/DDBJ whole genome shotgun (WGS) entry which is preliminary data.</text>
</comment>
<sequence>MARRVLRHNVRPRTSAMTTPSSARRGRRPATTCDGEAPAPYCCMNRHLPRRQGGCCRRLLRLREENARFVLLAAVLLVYMILGALLFRAIEGPGELEARERYDQVLRDFWLKYNGTVDPEDVVRLLEEHGNASSRNLLPSKRPRWDFVGAFYFVGTVVSTIGE</sequence>
<protein>
    <submittedName>
        <fullName evidence="1">Uncharacterized protein</fullName>
    </submittedName>
</protein>
<proteinExistence type="predicted"/>
<evidence type="ECO:0000313" key="1">
    <source>
        <dbReference type="EMBL" id="KAH7933093.1"/>
    </source>
</evidence>
<keyword evidence="2" id="KW-1185">Reference proteome</keyword>
<reference evidence="1" key="1">
    <citation type="submission" date="2020-05" db="EMBL/GenBank/DDBJ databases">
        <title>Large-scale comparative analyses of tick genomes elucidate their genetic diversity and vector capacities.</title>
        <authorList>
            <person name="Jia N."/>
            <person name="Wang J."/>
            <person name="Shi W."/>
            <person name="Du L."/>
            <person name="Sun Y."/>
            <person name="Zhan W."/>
            <person name="Jiang J."/>
            <person name="Wang Q."/>
            <person name="Zhang B."/>
            <person name="Ji P."/>
            <person name="Sakyi L.B."/>
            <person name="Cui X."/>
            <person name="Yuan T."/>
            <person name="Jiang B."/>
            <person name="Yang W."/>
            <person name="Lam T.T.-Y."/>
            <person name="Chang Q."/>
            <person name="Ding S."/>
            <person name="Wang X."/>
            <person name="Zhu J."/>
            <person name="Ruan X."/>
            <person name="Zhao L."/>
            <person name="Wei J."/>
            <person name="Que T."/>
            <person name="Du C."/>
            <person name="Cheng J."/>
            <person name="Dai P."/>
            <person name="Han X."/>
            <person name="Huang E."/>
            <person name="Gao Y."/>
            <person name="Liu J."/>
            <person name="Shao H."/>
            <person name="Ye R."/>
            <person name="Li L."/>
            <person name="Wei W."/>
            <person name="Wang X."/>
            <person name="Wang C."/>
            <person name="Yang T."/>
            <person name="Huo Q."/>
            <person name="Li W."/>
            <person name="Guo W."/>
            <person name="Chen H."/>
            <person name="Zhou L."/>
            <person name="Ni X."/>
            <person name="Tian J."/>
            <person name="Zhou Y."/>
            <person name="Sheng Y."/>
            <person name="Liu T."/>
            <person name="Pan Y."/>
            <person name="Xia L."/>
            <person name="Li J."/>
            <person name="Zhao F."/>
            <person name="Cao W."/>
        </authorList>
    </citation>
    <scope>NUCLEOTIDE SEQUENCE</scope>
    <source>
        <strain evidence="1">Dsil-2018</strain>
    </source>
</reference>
<dbReference type="Proteomes" id="UP000821865">
    <property type="component" value="Chromosome 9"/>
</dbReference>
<name>A0ACB8C2N3_DERSI</name>
<evidence type="ECO:0000313" key="2">
    <source>
        <dbReference type="Proteomes" id="UP000821865"/>
    </source>
</evidence>